<dbReference type="Proteomes" id="UP000257039">
    <property type="component" value="Unassembled WGS sequence"/>
</dbReference>
<name>A0A4P9VLS4_9GAMM</name>
<accession>A0A4P9VLS4</accession>
<dbReference type="InterPro" id="IPR009061">
    <property type="entry name" value="DNA-bd_dom_put_sf"/>
</dbReference>
<dbReference type="RefSeq" id="WP_094787496.1">
    <property type="nucleotide sequence ID" value="NZ_NDXW01000001.1"/>
</dbReference>
<dbReference type="CDD" id="cd04776">
    <property type="entry name" value="HTH_GnyR"/>
    <property type="match status" value="1"/>
</dbReference>
<evidence type="ECO:0000259" key="2">
    <source>
        <dbReference type="PROSITE" id="PS50937"/>
    </source>
</evidence>
<dbReference type="SUPFAM" id="SSF46955">
    <property type="entry name" value="Putative DNA-binding domain"/>
    <property type="match status" value="1"/>
</dbReference>
<dbReference type="GO" id="GO:0003677">
    <property type="term" value="F:DNA binding"/>
    <property type="evidence" value="ECO:0007669"/>
    <property type="project" value="UniProtKB-KW"/>
</dbReference>
<protein>
    <submittedName>
        <fullName evidence="3">MerR family DNA-binding transcriptional regulator</fullName>
    </submittedName>
</protein>
<keyword evidence="4" id="KW-1185">Reference proteome</keyword>
<dbReference type="AlphaFoldDB" id="A0A4P9VLS4"/>
<keyword evidence="1 3" id="KW-0238">DNA-binding</keyword>
<proteinExistence type="predicted"/>
<dbReference type="PANTHER" id="PTHR30204:SF58">
    <property type="entry name" value="HTH-TYPE TRANSCRIPTIONAL REGULATOR YFMP"/>
    <property type="match status" value="1"/>
</dbReference>
<dbReference type="InterPro" id="IPR047057">
    <property type="entry name" value="MerR_fam"/>
</dbReference>
<dbReference type="Pfam" id="PF13411">
    <property type="entry name" value="MerR_1"/>
    <property type="match status" value="1"/>
</dbReference>
<feature type="domain" description="HTH merR-type" evidence="2">
    <location>
        <begin position="8"/>
        <end position="75"/>
    </location>
</feature>
<dbReference type="EMBL" id="NDXW01000001">
    <property type="protein sequence ID" value="RDH44318.1"/>
    <property type="molecule type" value="Genomic_DNA"/>
</dbReference>
<dbReference type="InterPro" id="IPR000551">
    <property type="entry name" value="MerR-type_HTH_dom"/>
</dbReference>
<gene>
    <name evidence="3" type="ORF">B9G39_13170</name>
</gene>
<evidence type="ECO:0000313" key="3">
    <source>
        <dbReference type="EMBL" id="RDH44318.1"/>
    </source>
</evidence>
<sequence length="141" mass="16265">MNHSESVTYSISELAKAYKVTPRAIRFYEDKGLLNPKREGSRRIYNNKDRVTLKLILRGKRLGFSLDECLELINMYDPATDNRKQLQHFLAAIDRRQAQLIHQLEDIKAMQEELTTAKTRCLAALAKQQDTASPPPKHQNN</sequence>
<dbReference type="SMART" id="SM00422">
    <property type="entry name" value="HTH_MERR"/>
    <property type="match status" value="1"/>
</dbReference>
<dbReference type="PANTHER" id="PTHR30204">
    <property type="entry name" value="REDOX-CYCLING DRUG-SENSING TRANSCRIPTIONAL ACTIVATOR SOXR"/>
    <property type="match status" value="1"/>
</dbReference>
<dbReference type="GO" id="GO:0003700">
    <property type="term" value="F:DNA-binding transcription factor activity"/>
    <property type="evidence" value="ECO:0007669"/>
    <property type="project" value="InterPro"/>
</dbReference>
<dbReference type="PROSITE" id="PS50937">
    <property type="entry name" value="HTH_MERR_2"/>
    <property type="match status" value="1"/>
</dbReference>
<organism evidence="3 4">
    <name type="scientific">Zooshikella ganghwensis</name>
    <dbReference type="NCBI Taxonomy" id="202772"/>
    <lineage>
        <taxon>Bacteria</taxon>
        <taxon>Pseudomonadati</taxon>
        <taxon>Pseudomonadota</taxon>
        <taxon>Gammaproteobacteria</taxon>
        <taxon>Oceanospirillales</taxon>
        <taxon>Zooshikellaceae</taxon>
        <taxon>Zooshikella</taxon>
    </lineage>
</organism>
<comment type="caution">
    <text evidence="3">The sequence shown here is derived from an EMBL/GenBank/DDBJ whole genome shotgun (WGS) entry which is preliminary data.</text>
</comment>
<evidence type="ECO:0000313" key="4">
    <source>
        <dbReference type="Proteomes" id="UP000257039"/>
    </source>
</evidence>
<dbReference type="Gene3D" id="1.10.1660.10">
    <property type="match status" value="1"/>
</dbReference>
<evidence type="ECO:0000256" key="1">
    <source>
        <dbReference type="ARBA" id="ARBA00023125"/>
    </source>
</evidence>
<reference evidence="3 4" key="1">
    <citation type="submission" date="2017-04" db="EMBL/GenBank/DDBJ databases">
        <title>Draft genome sequence of Zooshikella ganghwensis VG4 isolated from Red Sea sediments.</title>
        <authorList>
            <person name="Rehman Z."/>
            <person name="Alam I."/>
            <person name="Kamau A."/>
            <person name="Bajic V."/>
            <person name="Leiknes T."/>
        </authorList>
    </citation>
    <scope>NUCLEOTIDE SEQUENCE [LARGE SCALE GENOMIC DNA]</scope>
    <source>
        <strain evidence="3 4">VG4</strain>
    </source>
</reference>